<keyword evidence="1 2" id="KW-0238">DNA-binding</keyword>
<organism evidence="4 5">
    <name type="scientific">Arcanobacterium phocae</name>
    <dbReference type="NCBI Taxonomy" id="131112"/>
    <lineage>
        <taxon>Bacteria</taxon>
        <taxon>Bacillati</taxon>
        <taxon>Actinomycetota</taxon>
        <taxon>Actinomycetes</taxon>
        <taxon>Actinomycetales</taxon>
        <taxon>Actinomycetaceae</taxon>
        <taxon>Arcanobacterium</taxon>
    </lineage>
</organism>
<evidence type="ECO:0000313" key="4">
    <source>
        <dbReference type="EMBL" id="SDU80367.1"/>
    </source>
</evidence>
<dbReference type="PROSITE" id="PS50977">
    <property type="entry name" value="HTH_TETR_2"/>
    <property type="match status" value="1"/>
</dbReference>
<dbReference type="EMBL" id="LT629804">
    <property type="protein sequence ID" value="SDU80367.1"/>
    <property type="molecule type" value="Genomic_DNA"/>
</dbReference>
<dbReference type="Proteomes" id="UP000214355">
    <property type="component" value="Chromosome I"/>
</dbReference>
<dbReference type="InterPro" id="IPR001647">
    <property type="entry name" value="HTH_TetR"/>
</dbReference>
<dbReference type="PANTHER" id="PTHR43479:SF11">
    <property type="entry name" value="ACREF_ENVCD OPERON REPRESSOR-RELATED"/>
    <property type="match status" value="1"/>
</dbReference>
<protein>
    <submittedName>
        <fullName evidence="4">Regulatory protein, tetR family</fullName>
    </submittedName>
</protein>
<gene>
    <name evidence="4" type="ORF">SAMN04489737_1181</name>
</gene>
<evidence type="ECO:0000256" key="1">
    <source>
        <dbReference type="ARBA" id="ARBA00023125"/>
    </source>
</evidence>
<dbReference type="InterPro" id="IPR050624">
    <property type="entry name" value="HTH-type_Tx_Regulator"/>
</dbReference>
<dbReference type="GO" id="GO:0003677">
    <property type="term" value="F:DNA binding"/>
    <property type="evidence" value="ECO:0007669"/>
    <property type="project" value="UniProtKB-UniRule"/>
</dbReference>
<dbReference type="OrthoDB" id="3173376at2"/>
<dbReference type="GeneID" id="65344915"/>
<evidence type="ECO:0000256" key="2">
    <source>
        <dbReference type="PROSITE-ProRule" id="PRU00335"/>
    </source>
</evidence>
<sequence>MGKTTARRVGLNKEIILEKAIDLSQSKGIEGWSIRDIARELDVVPSVIYHYYPHKEALCDSVVDRVCADIELPAEDLDWKAWFKAVAQVIRPVLLRYYGITDRFARGKFTTQFLPVIDIAYEKLIEAGFGDKAELAYVIITNSVIHTIGARNLRSVHQTGERHDLDAMLERFKPMMKDSVGLSMVVANYLGPLSDPEREEELSQKYYDLTIASVLEGVESVLLPQASNSSDAQS</sequence>
<dbReference type="SUPFAM" id="SSF46689">
    <property type="entry name" value="Homeodomain-like"/>
    <property type="match status" value="1"/>
</dbReference>
<name>A0A1H2LH60_9ACTO</name>
<feature type="domain" description="HTH tetR-type" evidence="3">
    <location>
        <begin position="10"/>
        <end position="70"/>
    </location>
</feature>
<evidence type="ECO:0000259" key="3">
    <source>
        <dbReference type="PROSITE" id="PS50977"/>
    </source>
</evidence>
<dbReference type="InterPro" id="IPR009057">
    <property type="entry name" value="Homeodomain-like_sf"/>
</dbReference>
<dbReference type="AlphaFoldDB" id="A0A1H2LH60"/>
<reference evidence="5" key="1">
    <citation type="submission" date="2016-10" db="EMBL/GenBank/DDBJ databases">
        <authorList>
            <person name="Varghese N."/>
            <person name="Submissions S."/>
        </authorList>
    </citation>
    <scope>NUCLEOTIDE SEQUENCE [LARGE SCALE GENOMIC DNA]</scope>
    <source>
        <strain evidence="5">DSM 10002</strain>
    </source>
</reference>
<dbReference type="Pfam" id="PF00440">
    <property type="entry name" value="TetR_N"/>
    <property type="match status" value="1"/>
</dbReference>
<dbReference type="Gene3D" id="1.10.357.10">
    <property type="entry name" value="Tetracycline Repressor, domain 2"/>
    <property type="match status" value="1"/>
</dbReference>
<feature type="DNA-binding region" description="H-T-H motif" evidence="2">
    <location>
        <begin position="33"/>
        <end position="52"/>
    </location>
</feature>
<evidence type="ECO:0000313" key="5">
    <source>
        <dbReference type="Proteomes" id="UP000214355"/>
    </source>
</evidence>
<dbReference type="SUPFAM" id="SSF48498">
    <property type="entry name" value="Tetracyclin repressor-like, C-terminal domain"/>
    <property type="match status" value="1"/>
</dbReference>
<dbReference type="STRING" id="131112.SAMN04489737_1181"/>
<accession>A0A1H2LH60</accession>
<dbReference type="RefSeq" id="WP_091280985.1">
    <property type="nucleotide sequence ID" value="NZ_JABAPH010000008.1"/>
</dbReference>
<dbReference type="PANTHER" id="PTHR43479">
    <property type="entry name" value="ACREF/ENVCD OPERON REPRESSOR-RELATED"/>
    <property type="match status" value="1"/>
</dbReference>
<proteinExistence type="predicted"/>
<keyword evidence="5" id="KW-1185">Reference proteome</keyword>
<dbReference type="InterPro" id="IPR036271">
    <property type="entry name" value="Tet_transcr_reg_TetR-rel_C_sf"/>
</dbReference>